<evidence type="ECO:0000313" key="2">
    <source>
        <dbReference type="Proteomes" id="UP000054549"/>
    </source>
</evidence>
<protein>
    <submittedName>
        <fullName evidence="1">Uncharacterized protein</fullName>
    </submittedName>
</protein>
<proteinExistence type="predicted"/>
<accession>A0A0C2WVN5</accession>
<dbReference type="AlphaFoldDB" id="A0A0C2WVN5"/>
<dbReference type="HOGENOM" id="CLU_047287_0_0_1"/>
<name>A0A0C2WVN5_AMAMK</name>
<reference evidence="1 2" key="1">
    <citation type="submission" date="2014-04" db="EMBL/GenBank/DDBJ databases">
        <title>Evolutionary Origins and Diversification of the Mycorrhizal Mutualists.</title>
        <authorList>
            <consortium name="DOE Joint Genome Institute"/>
            <consortium name="Mycorrhizal Genomics Consortium"/>
            <person name="Kohler A."/>
            <person name="Kuo A."/>
            <person name="Nagy L.G."/>
            <person name="Floudas D."/>
            <person name="Copeland A."/>
            <person name="Barry K.W."/>
            <person name="Cichocki N."/>
            <person name="Veneault-Fourrey C."/>
            <person name="LaButti K."/>
            <person name="Lindquist E.A."/>
            <person name="Lipzen A."/>
            <person name="Lundell T."/>
            <person name="Morin E."/>
            <person name="Murat C."/>
            <person name="Riley R."/>
            <person name="Ohm R."/>
            <person name="Sun H."/>
            <person name="Tunlid A."/>
            <person name="Henrissat B."/>
            <person name="Grigoriev I.V."/>
            <person name="Hibbett D.S."/>
            <person name="Martin F."/>
        </authorList>
    </citation>
    <scope>NUCLEOTIDE SEQUENCE [LARGE SCALE GENOMIC DNA]</scope>
    <source>
        <strain evidence="1 2">Koide BX008</strain>
    </source>
</reference>
<gene>
    <name evidence="1" type="ORF">M378DRAFT_83751</name>
</gene>
<dbReference type="STRING" id="946122.A0A0C2WVN5"/>
<organism evidence="1 2">
    <name type="scientific">Amanita muscaria (strain Koide BX008)</name>
    <dbReference type="NCBI Taxonomy" id="946122"/>
    <lineage>
        <taxon>Eukaryota</taxon>
        <taxon>Fungi</taxon>
        <taxon>Dikarya</taxon>
        <taxon>Basidiomycota</taxon>
        <taxon>Agaricomycotina</taxon>
        <taxon>Agaricomycetes</taxon>
        <taxon>Agaricomycetidae</taxon>
        <taxon>Agaricales</taxon>
        <taxon>Pluteineae</taxon>
        <taxon>Amanitaceae</taxon>
        <taxon>Amanita</taxon>
    </lineage>
</organism>
<evidence type="ECO:0000313" key="1">
    <source>
        <dbReference type="EMBL" id="KIL60398.1"/>
    </source>
</evidence>
<dbReference type="Proteomes" id="UP000054549">
    <property type="component" value="Unassembled WGS sequence"/>
</dbReference>
<dbReference type="OrthoDB" id="2669721at2759"/>
<dbReference type="EMBL" id="KN818299">
    <property type="protein sequence ID" value="KIL60398.1"/>
    <property type="molecule type" value="Genomic_DNA"/>
</dbReference>
<keyword evidence="2" id="KW-1185">Reference proteome</keyword>
<sequence length="436" mass="49992">MHLLNLNLTQLLIAVWRNTSDIKLKFTDSTKPDFIVFDDDHVWQAHGKLVASTKTYLPTSFDRPPRNPAKKISSGYKACEFMLYFWALGPAVFRPFLPHHLWVHFCKLVCGVRAIIQRHITQNQIVIAHTMLTEWEKEFEEKYYDRQVSRLHLVRPCVHAVVHATRETIRCGPLNLVAQWALENTIGNLGREVHQHSNPFSNLSERGLLRAQMNAFKAIYPQFDPRPALPRGAQDLGSGYVLLCARDRNLFDITDEQELEVFTSFLHASGRDEPIQKLSIIRWARLRLPNGQIARCAWKELINKNTRNSRNVKIVDGTNVFYGEVQFFLQFAPKDPRAFALVSLYSEPDSELLRQSLGTLWVSRYLAKQTLCIVTAESIQSVVGMVPFMLSDAENANAEIRAKFTNTYFVSEKPFLEYMGTGDTAEENDTEEDTDS</sequence>
<dbReference type="InParanoid" id="A0A0C2WVN5"/>